<dbReference type="Proteomes" id="UP000061587">
    <property type="component" value="Chromosome"/>
</dbReference>
<reference evidence="2" key="3">
    <citation type="submission" date="2021-06" db="EMBL/GenBank/DDBJ databases">
        <title>Collection of gut derived symbiotic bacterial strains cultured from healthy donors.</title>
        <authorList>
            <person name="Lin H."/>
            <person name="Littmann E."/>
            <person name="Pamer E.G."/>
        </authorList>
    </citation>
    <scope>NUCLEOTIDE SEQUENCE</scope>
    <source>
        <strain evidence="2">MSK.6.33</strain>
    </source>
</reference>
<evidence type="ECO:0000313" key="2">
    <source>
        <dbReference type="EMBL" id="MBU9139930.1"/>
    </source>
</evidence>
<evidence type="ECO:0000313" key="3">
    <source>
        <dbReference type="Proteomes" id="UP000061587"/>
    </source>
</evidence>
<dbReference type="RefSeq" id="WP_022219502.1">
    <property type="nucleotide sequence ID" value="NZ_JAHPYS010000031.1"/>
</dbReference>
<dbReference type="EMBL" id="JAHPYS010000031">
    <property type="protein sequence ID" value="MBU9139930.1"/>
    <property type="molecule type" value="Genomic_DNA"/>
</dbReference>
<dbReference type="PATRIC" id="fig|821.40.peg.2099"/>
<sequence>MEYEVKYKLNGTVGVYYINFSNNNLQMRDIKYSIKVELAKYLKCNIEMDKLEILSINKIS</sequence>
<dbReference type="Proteomes" id="UP000736888">
    <property type="component" value="Unassembled WGS sequence"/>
</dbReference>
<reference evidence="3" key="1">
    <citation type="submission" date="2015-10" db="EMBL/GenBank/DDBJ databases">
        <title>Extensive mobilome-driven genome diversification in gut-associated Bacteroides vulgatus mpk.</title>
        <authorList>
            <person name="Beier S."/>
            <person name="Lange A."/>
            <person name="Huson D.H."/>
            <person name="Frick J.-S."/>
            <person name="Autenrieth I.B."/>
        </authorList>
    </citation>
    <scope>NUCLEOTIDE SEQUENCE [LARGE SCALE GENOMIC DNA]</scope>
    <source>
        <strain evidence="3">mpk</strain>
    </source>
</reference>
<protein>
    <submittedName>
        <fullName evidence="1">Uncharacterized protein</fullName>
    </submittedName>
</protein>
<proteinExistence type="predicted"/>
<reference evidence="1 3" key="2">
    <citation type="journal article" date="2016" name="Genome Biol. Evol.">
        <title>Extensive mobilome-driven genome diversification in mouse gut-associated Bacteroides vulgatus mpk.</title>
        <authorList>
            <person name="Lange A."/>
            <person name="Beier S."/>
            <person name="Steimle A."/>
            <person name="Autenrieth I.B."/>
            <person name="Huson D.H."/>
            <person name="Frick J.S."/>
        </authorList>
    </citation>
    <scope>NUCLEOTIDE SEQUENCE [LARGE SCALE GENOMIC DNA]</scope>
    <source>
        <strain evidence="1">Mpk</strain>
        <strain evidence="3">mpk</strain>
    </source>
</reference>
<dbReference type="AlphaFoldDB" id="A0A0N7J772"/>
<evidence type="ECO:0000313" key="1">
    <source>
        <dbReference type="EMBL" id="ALK84362.1"/>
    </source>
</evidence>
<accession>A0A0N7J772</accession>
<gene>
    <name evidence="1" type="ORF">BvMPK_1758</name>
    <name evidence="2" type="ORF">KTG10_14465</name>
</gene>
<organism evidence="1 3">
    <name type="scientific">Phocaeicola vulgatus</name>
    <name type="common">Bacteroides vulgatus</name>
    <dbReference type="NCBI Taxonomy" id="821"/>
    <lineage>
        <taxon>Bacteria</taxon>
        <taxon>Pseudomonadati</taxon>
        <taxon>Bacteroidota</taxon>
        <taxon>Bacteroidia</taxon>
        <taxon>Bacteroidales</taxon>
        <taxon>Bacteroidaceae</taxon>
        <taxon>Phocaeicola</taxon>
    </lineage>
</organism>
<name>A0A0N7J772_PHOVU</name>
<dbReference type="EMBL" id="CP013020">
    <property type="protein sequence ID" value="ALK84362.1"/>
    <property type="molecule type" value="Genomic_DNA"/>
</dbReference>